<dbReference type="Pfam" id="PF21757">
    <property type="entry name" value="DUF6870"/>
    <property type="match status" value="1"/>
</dbReference>
<accession>A0A413TJ59</accession>
<sequence>MENWEKLKSADIRTVKRDELIDITRIPKDDSDCEDKEMQMRTFLRNIKNPYCFMVGDVIVKSSFTEEVSLKQRLRELADGI</sequence>
<dbReference type="EMBL" id="QSFX01000031">
    <property type="protein sequence ID" value="RHA85049.1"/>
    <property type="molecule type" value="Genomic_DNA"/>
</dbReference>
<evidence type="ECO:0000313" key="3">
    <source>
        <dbReference type="Proteomes" id="UP000283492"/>
    </source>
</evidence>
<dbReference type="RefSeq" id="WP_118173571.1">
    <property type="nucleotide sequence ID" value="NZ_CABJFX010000031.1"/>
</dbReference>
<evidence type="ECO:0000313" key="2">
    <source>
        <dbReference type="EMBL" id="RHA85049.1"/>
    </source>
</evidence>
<dbReference type="Proteomes" id="UP000283492">
    <property type="component" value="Unassembled WGS sequence"/>
</dbReference>
<organism evidence="2 3">
    <name type="scientific">Roseburia inulinivorans</name>
    <dbReference type="NCBI Taxonomy" id="360807"/>
    <lineage>
        <taxon>Bacteria</taxon>
        <taxon>Bacillati</taxon>
        <taxon>Bacillota</taxon>
        <taxon>Clostridia</taxon>
        <taxon>Lachnospirales</taxon>
        <taxon>Lachnospiraceae</taxon>
        <taxon>Roseburia</taxon>
    </lineage>
</organism>
<reference evidence="2 3" key="1">
    <citation type="submission" date="2018-08" db="EMBL/GenBank/DDBJ databases">
        <title>A genome reference for cultivated species of the human gut microbiota.</title>
        <authorList>
            <person name="Zou Y."/>
            <person name="Xue W."/>
            <person name="Luo G."/>
        </authorList>
    </citation>
    <scope>NUCLEOTIDE SEQUENCE [LARGE SCALE GENOMIC DNA]</scope>
    <source>
        <strain evidence="2 3">AM42-1AC</strain>
    </source>
</reference>
<comment type="caution">
    <text evidence="2">The sequence shown here is derived from an EMBL/GenBank/DDBJ whole genome shotgun (WGS) entry which is preliminary data.</text>
</comment>
<protein>
    <recommendedName>
        <fullName evidence="1">DUF6870 domain-containing protein</fullName>
    </recommendedName>
</protein>
<dbReference type="InterPro" id="IPR049222">
    <property type="entry name" value="DUF6870"/>
</dbReference>
<gene>
    <name evidence="2" type="ORF">DW914_14665</name>
</gene>
<dbReference type="AlphaFoldDB" id="A0A413TJ59"/>
<feature type="domain" description="DUF6870" evidence="1">
    <location>
        <begin position="7"/>
        <end position="77"/>
    </location>
</feature>
<proteinExistence type="predicted"/>
<evidence type="ECO:0000259" key="1">
    <source>
        <dbReference type="Pfam" id="PF21757"/>
    </source>
</evidence>
<name>A0A413TJ59_9FIRM</name>